<proteinExistence type="predicted"/>
<feature type="region of interest" description="Disordered" evidence="7">
    <location>
        <begin position="1701"/>
        <end position="1730"/>
    </location>
</feature>
<evidence type="ECO:0000256" key="6">
    <source>
        <dbReference type="ARBA" id="ARBA00023136"/>
    </source>
</evidence>
<dbReference type="GO" id="GO:0005085">
    <property type="term" value="F:guanyl-nucleotide exchange factor activity"/>
    <property type="evidence" value="ECO:0007669"/>
    <property type="project" value="InterPro"/>
</dbReference>
<dbReference type="InterPro" id="IPR016024">
    <property type="entry name" value="ARM-type_fold"/>
</dbReference>
<keyword evidence="4" id="KW-0963">Cytoplasm</keyword>
<keyword evidence="5" id="KW-0653">Protein transport</keyword>
<dbReference type="Gene3D" id="1.10.1000.11">
    <property type="entry name" value="Arf Nucleotide-binding Site Opener,domain 2"/>
    <property type="match status" value="1"/>
</dbReference>
<comment type="caution">
    <text evidence="9">The sequence shown here is derived from an EMBL/GenBank/DDBJ whole genome shotgun (WGS) entry which is preliminary data.</text>
</comment>
<evidence type="ECO:0000313" key="10">
    <source>
        <dbReference type="Proteomes" id="UP000748531"/>
    </source>
</evidence>
<dbReference type="PROSITE" id="PS50190">
    <property type="entry name" value="SEC7"/>
    <property type="match status" value="1"/>
</dbReference>
<dbReference type="CDD" id="cd00171">
    <property type="entry name" value="Sec7"/>
    <property type="match status" value="1"/>
</dbReference>
<dbReference type="Pfam" id="PF20252">
    <property type="entry name" value="BIG2_C"/>
    <property type="match status" value="1"/>
</dbReference>
<dbReference type="InterPro" id="IPR000904">
    <property type="entry name" value="Sec7_dom"/>
</dbReference>
<name>A0A8J4TEZ4_9TREM</name>
<feature type="compositionally biased region" description="Polar residues" evidence="7">
    <location>
        <begin position="24"/>
        <end position="40"/>
    </location>
</feature>
<dbReference type="InterPro" id="IPR032629">
    <property type="entry name" value="DCB_dom"/>
</dbReference>
<feature type="compositionally biased region" description="Basic and acidic residues" evidence="7">
    <location>
        <begin position="1609"/>
        <end position="1621"/>
    </location>
</feature>
<evidence type="ECO:0000259" key="8">
    <source>
        <dbReference type="PROSITE" id="PS50190"/>
    </source>
</evidence>
<feature type="region of interest" description="Disordered" evidence="7">
    <location>
        <begin position="1110"/>
        <end position="1134"/>
    </location>
</feature>
<dbReference type="Pfam" id="PF12783">
    <property type="entry name" value="Sec7-like_HUS"/>
    <property type="match status" value="1"/>
</dbReference>
<reference evidence="9" key="1">
    <citation type="submission" date="2019-05" db="EMBL/GenBank/DDBJ databases">
        <title>Annotation for the trematode Paragonimus heterotremus.</title>
        <authorList>
            <person name="Choi Y.-J."/>
        </authorList>
    </citation>
    <scope>NUCLEOTIDE SEQUENCE</scope>
    <source>
        <strain evidence="9">LC</strain>
    </source>
</reference>
<dbReference type="SUPFAM" id="SSF48371">
    <property type="entry name" value="ARM repeat"/>
    <property type="match status" value="1"/>
</dbReference>
<dbReference type="FunFam" id="1.10.1000.11:FF:000003">
    <property type="entry name" value="Brefeldin A-inhibited guanine nucleotide-exchange protein 1"/>
    <property type="match status" value="1"/>
</dbReference>
<keyword evidence="10" id="KW-1185">Reference proteome</keyword>
<feature type="compositionally biased region" description="Low complexity" evidence="7">
    <location>
        <begin position="1009"/>
        <end position="1026"/>
    </location>
</feature>
<evidence type="ECO:0000256" key="7">
    <source>
        <dbReference type="SAM" id="MobiDB-lite"/>
    </source>
</evidence>
<dbReference type="GO" id="GO:0016020">
    <property type="term" value="C:membrane"/>
    <property type="evidence" value="ECO:0007669"/>
    <property type="project" value="UniProtKB-SubCell"/>
</dbReference>
<dbReference type="InterPro" id="IPR035999">
    <property type="entry name" value="Sec7_dom_sf"/>
</dbReference>
<protein>
    <recommendedName>
        <fullName evidence="8">SEC7 domain-containing protein</fullName>
    </recommendedName>
</protein>
<dbReference type="InterPro" id="IPR015403">
    <property type="entry name" value="Mon2/Sec7/BIG1-like_HDS"/>
</dbReference>
<dbReference type="SMART" id="SM00222">
    <property type="entry name" value="Sec7"/>
    <property type="match status" value="1"/>
</dbReference>
<keyword evidence="3" id="KW-0813">Transport</keyword>
<dbReference type="Proteomes" id="UP000748531">
    <property type="component" value="Unassembled WGS sequence"/>
</dbReference>
<dbReference type="Pfam" id="PF01369">
    <property type="entry name" value="Sec7"/>
    <property type="match status" value="1"/>
</dbReference>
<feature type="region of interest" description="Disordered" evidence="7">
    <location>
        <begin position="985"/>
        <end position="1027"/>
    </location>
</feature>
<evidence type="ECO:0000256" key="4">
    <source>
        <dbReference type="ARBA" id="ARBA00022490"/>
    </source>
</evidence>
<feature type="region of interest" description="Disordered" evidence="7">
    <location>
        <begin position="373"/>
        <end position="395"/>
    </location>
</feature>
<gene>
    <name evidence="9" type="ORF">PHET_03105</name>
</gene>
<organism evidence="9 10">
    <name type="scientific">Paragonimus heterotremus</name>
    <dbReference type="NCBI Taxonomy" id="100268"/>
    <lineage>
        <taxon>Eukaryota</taxon>
        <taxon>Metazoa</taxon>
        <taxon>Spiralia</taxon>
        <taxon>Lophotrochozoa</taxon>
        <taxon>Platyhelminthes</taxon>
        <taxon>Trematoda</taxon>
        <taxon>Digenea</taxon>
        <taxon>Plagiorchiida</taxon>
        <taxon>Troglotremata</taxon>
        <taxon>Troglotrematidae</taxon>
        <taxon>Paragonimus</taxon>
    </lineage>
</organism>
<keyword evidence="6" id="KW-0472">Membrane</keyword>
<dbReference type="InterPro" id="IPR023394">
    <property type="entry name" value="Sec7_C_sf"/>
</dbReference>
<dbReference type="EMBL" id="LUCH01001237">
    <property type="protein sequence ID" value="KAF5403414.1"/>
    <property type="molecule type" value="Genomic_DNA"/>
</dbReference>
<dbReference type="Gene3D" id="1.10.220.20">
    <property type="match status" value="1"/>
</dbReference>
<dbReference type="InterPro" id="IPR032691">
    <property type="entry name" value="Mon2/Sec7/BIG1-like_HUS"/>
</dbReference>
<feature type="region of interest" description="Disordered" evidence="7">
    <location>
        <begin position="1"/>
        <end position="48"/>
    </location>
</feature>
<dbReference type="PANTHER" id="PTHR10663:SF375">
    <property type="entry name" value="LD29171P"/>
    <property type="match status" value="1"/>
</dbReference>
<dbReference type="InterPro" id="IPR046455">
    <property type="entry name" value="Sec7/BIG1-like_C"/>
</dbReference>
<feature type="region of interest" description="Disordered" evidence="7">
    <location>
        <begin position="293"/>
        <end position="335"/>
    </location>
</feature>
<comment type="subcellular location">
    <subcellularLocation>
        <location evidence="2">Cytoplasm</location>
    </subcellularLocation>
    <subcellularLocation>
        <location evidence="1">Membrane</location>
    </subcellularLocation>
</comment>
<dbReference type="OrthoDB" id="18431at2759"/>
<evidence type="ECO:0000256" key="2">
    <source>
        <dbReference type="ARBA" id="ARBA00004496"/>
    </source>
</evidence>
<evidence type="ECO:0000313" key="9">
    <source>
        <dbReference type="EMBL" id="KAF5403414.1"/>
    </source>
</evidence>
<evidence type="ECO:0000256" key="5">
    <source>
        <dbReference type="ARBA" id="ARBA00022927"/>
    </source>
</evidence>
<dbReference type="GO" id="GO:0032012">
    <property type="term" value="P:regulation of ARF protein signal transduction"/>
    <property type="evidence" value="ECO:0007669"/>
    <property type="project" value="InterPro"/>
</dbReference>
<evidence type="ECO:0000256" key="3">
    <source>
        <dbReference type="ARBA" id="ARBA00022448"/>
    </source>
</evidence>
<dbReference type="SUPFAM" id="SSF48425">
    <property type="entry name" value="Sec7 domain"/>
    <property type="match status" value="1"/>
</dbReference>
<sequence>MPTSSTLPGPCSPTKHLKIAPDNPDSSNHSTFPSPHNQSPVEHSTASTTAVSTITTEISRQPQLTVSTQAFSMFLVKAVEKIAAERETKKSQNATLRKACEEALQLLKKQPEVNSKPMQATSGESSCAHLPPLRSDTGVLMADDRLLRPFQLACAMKSAKIVTTAVDSLQKLIAYGHVPNEAVGVTGKVRIIEQVVTTICSCFQGVQTDDGVQLQVLKALLTVVTSSVVEIHEADILLVVRTCYNIFMATKNPVNQATARATLTQIISIIFQRMEHNALEAAIALASPCASVDDHHHSQREGSTQQSSMNDAYPETNHEPEVHSTTSGDSEVDASVDETENGDLIVRSILDEIIQHPSLGEDGQVHLSTEATAAHDHDASDGSSPPSPEVNEGRFSRIPCRLATKEFGGSRSSDAKSNAIRSKTLSLQLLLSLFQQPGALFLSSEIFITAIKQYLCVALIKNGISPVAEVCQLSVSIFLSLLTHFKPHLKRQIEVFVKDVFLEILDSPKSTFEHKWVVMEALRRICADAQCVVDIYLNYDCDMNMANLFERLTTSLAKIAQGRYAVADPTSSAGQRQAIRTSGLECLVLILRCMVDWSHELYMSPESQSFLGTEPTVVLVNEVADRGSAIASVQTTNAATTPKAIDDPGDFESRKAQKELYESGINFFNQGKMAQGLHLLQQHGLLKDNVEAIAELLQTEDRLSKARIGDYLGENDPYNLRVMYAYVDRFDFAGKDFVPSMREFLAGFRLPGEAQKIDRLMEKFAARYCACNPNNGLFASADTAYVLAFSIIMLTTDLHSSQIKQHHRMAKEDYIRMNRGINDSQDLPEAYLAQIYDEIATCGIKLRSGDAVAKLAGTRLGDTVDGDPEDLRRSLASARGESAHPGHDDLLHSLDCTHSDFTSATHCEHVRPMFKLAWTPFLAAFSVGLQDCDALDVAHLCLEGIRYAIRIACIFHMEMERDAYVQALARFTLLLTTTTTSGAGGPNSSLVGNNYTTSSTRRSKSEVIPTGSASTTPGSMGSMSGTNAATASIPEAMKQKNIDTIRTLITVAQTDGNYLGHAWLEILRCISQLESTHSITLQTAGPYPTGSTMGANPGFLNRAATFAAPHHTSANSNGPMTRRGTGQSYTASSVSLASQSSTGSSVEPVAPGSLAAASVDAKKAAILQEVMGETGSHSVVVAVDKIFTGSVRLNGDAIVDFVQALCQVSREELMLPHPRTFSLQKVVEISYYNMGRIRLQWSRVWEHIGGHFTAAGQSSNEDVAEFVLDSLRQLSVKLIEKGELPNFHFQKEFLRPFVSILDNGQNLTRKIQDMVIRCISHLVHSQYMNIRSGWTNIFAVFHRVASVADEAIVDMAFETCNFTVNEVLVHHLNVVLDAFQPLIKLLADFACNLHFPDMAMESIRLIRICAQLVSDHGSMFVADSSTPVSLTVSAGNLRDQEPVKQSDLSDSSVTYPRRSNAGTLVTLSDEDHVWLKGWMPVLCELFRVINSCKLDVRTRGLTVFFDILKTYGGQFKPVWWRETFTIIFRVFQHLRGPSLSDVPSNHAFGHTDAASAAANWSAMEQTEWMNTTCNHTLFSVVDVFTQFYDVLSPILLGTSSEDTTSLDGQHAERPDSTDRSSRVPRYLAQARLFADLLIKCVVQYELIQTVDHILFYSSHSRNEDVHYLQEARALAAASYPAYSAALAAAAAVTDGGINNPGHTSWNRSVKRSSSVEPQWTPDESLDADETVRSKPDACWWLGSSGTRVRVGAPPLQPDPRGMSPRLSPRHRLTLAQCLLESHSFAKMFNSNDEQRNILFEAGFKVKAKPNLLKQETHSLLCSVRILFQLAEEETEIREETEELLDRVILEALAYYHSLVNDGHRQAWDTCLILIITQLTRLSPATRFHRHATRLYAGICDLVPMAGGVSPEVASLVRLFLLRCGAFFLPPSQSNSKSTTVV</sequence>
<feature type="compositionally biased region" description="Polar residues" evidence="7">
    <location>
        <begin position="301"/>
        <end position="310"/>
    </location>
</feature>
<feature type="domain" description="SEC7" evidence="8">
    <location>
        <begin position="650"/>
        <end position="842"/>
    </location>
</feature>
<feature type="compositionally biased region" description="Polar residues" evidence="7">
    <location>
        <begin position="1701"/>
        <end position="1717"/>
    </location>
</feature>
<feature type="compositionally biased region" description="Polar residues" evidence="7">
    <location>
        <begin position="986"/>
        <end position="1000"/>
    </location>
</feature>
<dbReference type="PANTHER" id="PTHR10663">
    <property type="entry name" value="GUANYL-NUCLEOTIDE EXCHANGE FACTOR"/>
    <property type="match status" value="1"/>
</dbReference>
<evidence type="ECO:0000256" key="1">
    <source>
        <dbReference type="ARBA" id="ARBA00004370"/>
    </source>
</evidence>
<dbReference type="GO" id="GO:0015031">
    <property type="term" value="P:protein transport"/>
    <property type="evidence" value="ECO:0007669"/>
    <property type="project" value="UniProtKB-KW"/>
</dbReference>
<accession>A0A8J4TEZ4</accession>
<dbReference type="Pfam" id="PF09324">
    <property type="entry name" value="Sec7-like_HDS"/>
    <property type="match status" value="1"/>
</dbReference>
<dbReference type="GO" id="GO:0005737">
    <property type="term" value="C:cytoplasm"/>
    <property type="evidence" value="ECO:0007669"/>
    <property type="project" value="UniProtKB-SubCell"/>
</dbReference>
<dbReference type="Pfam" id="PF16213">
    <property type="entry name" value="DCB"/>
    <property type="match status" value="1"/>
</dbReference>
<feature type="region of interest" description="Disordered" evidence="7">
    <location>
        <begin position="1602"/>
        <end position="1622"/>
    </location>
</feature>